<dbReference type="PROSITE" id="PS00893">
    <property type="entry name" value="NUDIX_BOX"/>
    <property type="match status" value="1"/>
</dbReference>
<dbReference type="InterPro" id="IPR020084">
    <property type="entry name" value="NUDIX_hydrolase_CS"/>
</dbReference>
<dbReference type="EMBL" id="JABBPN010000014">
    <property type="protein sequence ID" value="NMO97037.1"/>
    <property type="molecule type" value="Genomic_DNA"/>
</dbReference>
<dbReference type="InterPro" id="IPR000086">
    <property type="entry name" value="NUDIX_hydrolase_dom"/>
</dbReference>
<dbReference type="Proteomes" id="UP000565468">
    <property type="component" value="Unassembled WGS sequence"/>
</dbReference>
<dbReference type="PANTHER" id="PTHR43736">
    <property type="entry name" value="ADP-RIBOSE PYROPHOSPHATASE"/>
    <property type="match status" value="1"/>
</dbReference>
<dbReference type="AlphaFoldDB" id="A0A848M7Q3"/>
<sequence length="173" mass="19633">MSIIQTNFNAAWLPCPNETQLLLTGDLPIHCPITSAYVLAFQDNRLLLTRLQDRGWDIPGGHLEQNETPEMAAVRELYEETGAVLKHIELLGAMNIHITGDKPPGYTYPFPESSMVFYWGIVDRLDPLQSNEEVAERRLFELEEAKAVRWVTDHLGLVVEAKKRADLWCTSSL</sequence>
<accession>A0A848M7Q3</accession>
<dbReference type="InterPro" id="IPR015797">
    <property type="entry name" value="NUDIX_hydrolase-like_dom_sf"/>
</dbReference>
<dbReference type="PRINTS" id="PR00502">
    <property type="entry name" value="NUDIXFAMILY"/>
</dbReference>
<evidence type="ECO:0000313" key="5">
    <source>
        <dbReference type="EMBL" id="NMO97037.1"/>
    </source>
</evidence>
<dbReference type="Pfam" id="PF00293">
    <property type="entry name" value="NUDIX"/>
    <property type="match status" value="1"/>
</dbReference>
<dbReference type="SUPFAM" id="SSF55811">
    <property type="entry name" value="Nudix"/>
    <property type="match status" value="1"/>
</dbReference>
<protein>
    <submittedName>
        <fullName evidence="5">NUDIX domain-containing protein</fullName>
    </submittedName>
</protein>
<dbReference type="InterPro" id="IPR020476">
    <property type="entry name" value="Nudix_hydrolase"/>
</dbReference>
<dbReference type="Gene3D" id="3.90.79.10">
    <property type="entry name" value="Nucleoside Triphosphate Pyrophosphohydrolase"/>
    <property type="match status" value="1"/>
</dbReference>
<feature type="domain" description="Nudix hydrolase" evidence="4">
    <location>
        <begin position="24"/>
        <end position="164"/>
    </location>
</feature>
<organism evidence="5 6">
    <name type="scientific">Paenibacillus lemnae</name>
    <dbReference type="NCBI Taxonomy" id="1330551"/>
    <lineage>
        <taxon>Bacteria</taxon>
        <taxon>Bacillati</taxon>
        <taxon>Bacillota</taxon>
        <taxon>Bacilli</taxon>
        <taxon>Bacillales</taxon>
        <taxon>Paenibacillaceae</taxon>
        <taxon>Paenibacillus</taxon>
    </lineage>
</organism>
<evidence type="ECO:0000259" key="4">
    <source>
        <dbReference type="PROSITE" id="PS51462"/>
    </source>
</evidence>
<evidence type="ECO:0000256" key="3">
    <source>
        <dbReference type="RuleBase" id="RU003476"/>
    </source>
</evidence>
<dbReference type="PANTHER" id="PTHR43736:SF1">
    <property type="entry name" value="DIHYDRONEOPTERIN TRIPHOSPHATE DIPHOSPHATASE"/>
    <property type="match status" value="1"/>
</dbReference>
<proteinExistence type="inferred from homology"/>
<evidence type="ECO:0000256" key="2">
    <source>
        <dbReference type="ARBA" id="ARBA00022801"/>
    </source>
</evidence>
<keyword evidence="6" id="KW-1185">Reference proteome</keyword>
<evidence type="ECO:0000256" key="1">
    <source>
        <dbReference type="ARBA" id="ARBA00005582"/>
    </source>
</evidence>
<keyword evidence="2 3" id="KW-0378">Hydrolase</keyword>
<dbReference type="GO" id="GO:0016787">
    <property type="term" value="F:hydrolase activity"/>
    <property type="evidence" value="ECO:0007669"/>
    <property type="project" value="UniProtKB-KW"/>
</dbReference>
<evidence type="ECO:0000313" key="6">
    <source>
        <dbReference type="Proteomes" id="UP000565468"/>
    </source>
</evidence>
<comment type="similarity">
    <text evidence="1 3">Belongs to the Nudix hydrolase family.</text>
</comment>
<name>A0A848M7Q3_PAELE</name>
<gene>
    <name evidence="5" type="ORF">HII30_14825</name>
</gene>
<reference evidence="5 6" key="1">
    <citation type="submission" date="2020-04" db="EMBL/GenBank/DDBJ databases">
        <title>Paenibacillus algicola sp. nov., a novel marine bacterium producing alginate lyase.</title>
        <authorList>
            <person name="Huang H."/>
        </authorList>
    </citation>
    <scope>NUCLEOTIDE SEQUENCE [LARGE SCALE GENOMIC DNA]</scope>
    <source>
        <strain evidence="5 6">L7-75</strain>
    </source>
</reference>
<dbReference type="RefSeq" id="WP_169505824.1">
    <property type="nucleotide sequence ID" value="NZ_JABBPN010000014.1"/>
</dbReference>
<comment type="caution">
    <text evidence="5">The sequence shown here is derived from an EMBL/GenBank/DDBJ whole genome shotgun (WGS) entry which is preliminary data.</text>
</comment>
<dbReference type="PROSITE" id="PS51462">
    <property type="entry name" value="NUDIX"/>
    <property type="match status" value="1"/>
</dbReference>